<comment type="caution">
    <text evidence="1">The sequence shown here is derived from an EMBL/GenBank/DDBJ whole genome shotgun (WGS) entry which is preliminary data.</text>
</comment>
<name>A0ACC2CR28_DIPCM</name>
<dbReference type="EMBL" id="CM055100">
    <property type="protein sequence ID" value="KAJ7544474.1"/>
    <property type="molecule type" value="Genomic_DNA"/>
</dbReference>
<keyword evidence="2" id="KW-1185">Reference proteome</keyword>
<proteinExistence type="predicted"/>
<reference evidence="2" key="1">
    <citation type="journal article" date="2024" name="Proc. Natl. Acad. Sci. U.S.A.">
        <title>Extraordinary preservation of gene collinearity over three hundred million years revealed in homosporous lycophytes.</title>
        <authorList>
            <person name="Li C."/>
            <person name="Wickell D."/>
            <person name="Kuo L.Y."/>
            <person name="Chen X."/>
            <person name="Nie B."/>
            <person name="Liao X."/>
            <person name="Peng D."/>
            <person name="Ji J."/>
            <person name="Jenkins J."/>
            <person name="Williams M."/>
            <person name="Shu S."/>
            <person name="Plott C."/>
            <person name="Barry K."/>
            <person name="Rajasekar S."/>
            <person name="Grimwood J."/>
            <person name="Han X."/>
            <person name="Sun S."/>
            <person name="Hou Z."/>
            <person name="He W."/>
            <person name="Dai G."/>
            <person name="Sun C."/>
            <person name="Schmutz J."/>
            <person name="Leebens-Mack J.H."/>
            <person name="Li F.W."/>
            <person name="Wang L."/>
        </authorList>
    </citation>
    <scope>NUCLEOTIDE SEQUENCE [LARGE SCALE GENOMIC DNA]</scope>
    <source>
        <strain evidence="2">cv. PW_Plant_1</strain>
    </source>
</reference>
<sequence length="1223" mass="132506">MAQDVAHSDNIHNMEVQQGPPDSKERDKLTKSDDHKDFKKYTVPFYKLFSFADPLDILLMIIGTIGAMVNGLSMPIMTLIFGQITNAFGQNSTNVHETAHKVTQVAVKFVYLGIAASVASFCEVSFWMCTGERQAARIRSLYLQAILRQDITFFDVETNTGEVVGRMSGDTILIQEAIGEKVGTFVQLMTTFVSGFTIAFIKGWKLTLVLLSAMPLLIITGGSMAYMISKMSSEGQEAYAEAGTLVEQVVSGIRTVSSFTGEKKAVNAYDKALQKAYKAGVKQGLASGLGLGGVLCIMFCTYGLALWYGSKLIVNQGYSGGSVISVIFAVLMGGMSMGQASPSLSAFAAGQAAAYKMFEVIHRTPSIDIYNLKGEVLEDLSGDIEFRNVDFTYPARPDVPIFRGFCLTIPAGITAALVGESGSGKSTVIGLIERFYDPQRGEVLVDGLDIKKMQLKWLRQQVGLVSQEPVLFGASIKENIAYGKEGATLEEIRTASELANAAKFINKLPQGFDTQVGEHGTQLSGGQKQRVAIARAILKNPRILLLDEATSALDAESERVVQEALDRIMVNRTTVVVAHRLSTIKNADTIAVVQRGVIVEKGTHSALLENPSGAYSQLVRLQALHQTEQITNDQIDPDSIDPSPAAGSFSRGNSRNSSGRRSFGVNGIIFPMFGLLLSSVIGTFYDSNHHKLRKDANFWSAMFVALAGVCFIVAPSQMYCFGIVGHRLIRRIRHLTFDKVVRQEIGWFDEPENSSGAISARLSADAAQVRSMVGDTLSLVVQNLATIVAGLIIAFSATWQLALLILAIVPLLGLQGFMQMKAMKGFSADAKVAYEEASHVASDAVGSIRTVASFCAEKKVIALYEEKCKSSLKSGIRQGMISGTGLGAANFVTFASNALSFWYGARLVEQHKTTFKMVFRVFFAITLSALGVSQSAGLAPDLTKVKAAVRSVFTILDRNSKIDPTNPEGVTLPAVKGDIEFQHVSFKYPTRPDVQIFRDLCLFVHAGKTVALVGESGSGKSTVVSMLERFYDPDSGQIFIDEVEIRKFQLRWLRQQIGLVSQEPVLFSGTIRSNIAYGKDGLLTDDEIQAAAQAANAAKFISSLPHGYDTEVGERGIQLSGGQKQRIAIARAIVKDPKILLLDEATSALDAESEHVVQEALDRVMVNRTTIVIAHRLSTIVNADVIAVVKNGIIAEKGRHKDLLNIEGGAYASLVKLHFASKS</sequence>
<evidence type="ECO:0000313" key="2">
    <source>
        <dbReference type="Proteomes" id="UP001162992"/>
    </source>
</evidence>
<evidence type="ECO:0000313" key="1">
    <source>
        <dbReference type="EMBL" id="KAJ7544474.1"/>
    </source>
</evidence>
<gene>
    <name evidence="1" type="ORF">O6H91_09G080400</name>
</gene>
<protein>
    <submittedName>
        <fullName evidence="1">Uncharacterized protein</fullName>
    </submittedName>
</protein>
<organism evidence="1 2">
    <name type="scientific">Diphasiastrum complanatum</name>
    <name type="common">Issler's clubmoss</name>
    <name type="synonym">Lycopodium complanatum</name>
    <dbReference type="NCBI Taxonomy" id="34168"/>
    <lineage>
        <taxon>Eukaryota</taxon>
        <taxon>Viridiplantae</taxon>
        <taxon>Streptophyta</taxon>
        <taxon>Embryophyta</taxon>
        <taxon>Tracheophyta</taxon>
        <taxon>Lycopodiopsida</taxon>
        <taxon>Lycopodiales</taxon>
        <taxon>Lycopodiaceae</taxon>
        <taxon>Lycopodioideae</taxon>
        <taxon>Diphasiastrum</taxon>
    </lineage>
</organism>
<accession>A0ACC2CR28</accession>
<dbReference type="Proteomes" id="UP001162992">
    <property type="component" value="Chromosome 9"/>
</dbReference>